<sequence>MAKTDLNIPLHIAVLHSDRDLVRRQCLALRARHESVDKPAGGMVSLKVQYIKNG</sequence>
<protein>
    <submittedName>
        <fullName evidence="1">Uncharacterized protein</fullName>
    </submittedName>
</protein>
<accession>A0ACC0KA01</accession>
<gene>
    <name evidence="1" type="ORF">MSG28_015347</name>
</gene>
<organism evidence="1 2">
    <name type="scientific">Choristoneura fumiferana</name>
    <name type="common">Spruce budworm moth</name>
    <name type="synonym">Archips fumiferana</name>
    <dbReference type="NCBI Taxonomy" id="7141"/>
    <lineage>
        <taxon>Eukaryota</taxon>
        <taxon>Metazoa</taxon>
        <taxon>Ecdysozoa</taxon>
        <taxon>Arthropoda</taxon>
        <taxon>Hexapoda</taxon>
        <taxon>Insecta</taxon>
        <taxon>Pterygota</taxon>
        <taxon>Neoptera</taxon>
        <taxon>Endopterygota</taxon>
        <taxon>Lepidoptera</taxon>
        <taxon>Glossata</taxon>
        <taxon>Ditrysia</taxon>
        <taxon>Tortricoidea</taxon>
        <taxon>Tortricidae</taxon>
        <taxon>Tortricinae</taxon>
        <taxon>Choristoneura</taxon>
    </lineage>
</organism>
<comment type="caution">
    <text evidence="1">The sequence shown here is derived from an EMBL/GenBank/DDBJ whole genome shotgun (WGS) entry which is preliminary data.</text>
</comment>
<proteinExistence type="predicted"/>
<reference evidence="1 2" key="1">
    <citation type="journal article" date="2022" name="Genome Biol. Evol.">
        <title>The Spruce Budworm Genome: Reconstructing the Evolutionary History of Antifreeze Proteins.</title>
        <authorList>
            <person name="Beliveau C."/>
            <person name="Gagne P."/>
            <person name="Picq S."/>
            <person name="Vernygora O."/>
            <person name="Keeling C.I."/>
            <person name="Pinkney K."/>
            <person name="Doucet D."/>
            <person name="Wen F."/>
            <person name="Johnston J.S."/>
            <person name="Maaroufi H."/>
            <person name="Boyle B."/>
            <person name="Laroche J."/>
            <person name="Dewar K."/>
            <person name="Juretic N."/>
            <person name="Blackburn G."/>
            <person name="Nisole A."/>
            <person name="Brunet B."/>
            <person name="Brandao M."/>
            <person name="Lumley L."/>
            <person name="Duan J."/>
            <person name="Quan G."/>
            <person name="Lucarotti C.J."/>
            <person name="Roe A.D."/>
            <person name="Sperling F.A.H."/>
            <person name="Levesque R.C."/>
            <person name="Cusson M."/>
        </authorList>
    </citation>
    <scope>NUCLEOTIDE SEQUENCE [LARGE SCALE GENOMIC DNA]</scope>
    <source>
        <strain evidence="1">Glfc:IPQL:Cfum</strain>
    </source>
</reference>
<name>A0ACC0KA01_CHOFU</name>
<evidence type="ECO:0000313" key="1">
    <source>
        <dbReference type="EMBL" id="KAI8433293.1"/>
    </source>
</evidence>
<dbReference type="EMBL" id="CM046128">
    <property type="protein sequence ID" value="KAI8433293.1"/>
    <property type="molecule type" value="Genomic_DNA"/>
</dbReference>
<dbReference type="Proteomes" id="UP001064048">
    <property type="component" value="Chromosome 28"/>
</dbReference>
<evidence type="ECO:0000313" key="2">
    <source>
        <dbReference type="Proteomes" id="UP001064048"/>
    </source>
</evidence>
<keyword evidence="2" id="KW-1185">Reference proteome</keyword>